<feature type="region of interest" description="Disordered" evidence="1">
    <location>
        <begin position="93"/>
        <end position="126"/>
    </location>
</feature>
<keyword evidence="3" id="KW-1185">Reference proteome</keyword>
<comment type="caution">
    <text evidence="2">The sequence shown here is derived from an EMBL/GenBank/DDBJ whole genome shotgun (WGS) entry which is preliminary data.</text>
</comment>
<sequence>MVIEGKLWSTCIECKSEIFIDLECGQAYWDSRTDQDPDESQQRTRIRKQATISYSLTVWGRWGSNDGSQPDQCHLRRIFGEWGPSKICRVSPDDCPAQAGPGASKTPGSPLRVGRDKGSAGGMKTEKTPGMGGALVELYQMMPLIVLGKLIEVYVVTRENGELMQTMREATVVLIAKEGKDPNELSSSRPLSMLNTDLKIFCKALANRLLRMAQTLIHSDQTGFIPVSSTMYDL</sequence>
<protein>
    <recommendedName>
        <fullName evidence="4">Reverse transcriptase</fullName>
    </recommendedName>
</protein>
<evidence type="ECO:0000256" key="1">
    <source>
        <dbReference type="SAM" id="MobiDB-lite"/>
    </source>
</evidence>
<gene>
    <name evidence="2" type="ORF">NDU88_002141</name>
</gene>
<accession>A0AAV7TLQ9</accession>
<evidence type="ECO:0000313" key="2">
    <source>
        <dbReference type="EMBL" id="KAJ1176874.1"/>
    </source>
</evidence>
<name>A0AAV7TLQ9_PLEWA</name>
<dbReference type="Proteomes" id="UP001066276">
    <property type="component" value="Chromosome 3_2"/>
</dbReference>
<evidence type="ECO:0008006" key="4">
    <source>
        <dbReference type="Google" id="ProtNLM"/>
    </source>
</evidence>
<dbReference type="PANTHER" id="PTHR19446">
    <property type="entry name" value="REVERSE TRANSCRIPTASES"/>
    <property type="match status" value="1"/>
</dbReference>
<reference evidence="2" key="1">
    <citation type="journal article" date="2022" name="bioRxiv">
        <title>Sequencing and chromosome-scale assembly of the giantPleurodeles waltlgenome.</title>
        <authorList>
            <person name="Brown T."/>
            <person name="Elewa A."/>
            <person name="Iarovenko S."/>
            <person name="Subramanian E."/>
            <person name="Araus A.J."/>
            <person name="Petzold A."/>
            <person name="Susuki M."/>
            <person name="Suzuki K.-i.T."/>
            <person name="Hayashi T."/>
            <person name="Toyoda A."/>
            <person name="Oliveira C."/>
            <person name="Osipova E."/>
            <person name="Leigh N.D."/>
            <person name="Simon A."/>
            <person name="Yun M.H."/>
        </authorList>
    </citation>
    <scope>NUCLEOTIDE SEQUENCE</scope>
    <source>
        <strain evidence="2">20211129_DDA</strain>
        <tissue evidence="2">Liver</tissue>
    </source>
</reference>
<proteinExistence type="predicted"/>
<organism evidence="2 3">
    <name type="scientific">Pleurodeles waltl</name>
    <name type="common">Iberian ribbed newt</name>
    <dbReference type="NCBI Taxonomy" id="8319"/>
    <lineage>
        <taxon>Eukaryota</taxon>
        <taxon>Metazoa</taxon>
        <taxon>Chordata</taxon>
        <taxon>Craniata</taxon>
        <taxon>Vertebrata</taxon>
        <taxon>Euteleostomi</taxon>
        <taxon>Amphibia</taxon>
        <taxon>Batrachia</taxon>
        <taxon>Caudata</taxon>
        <taxon>Salamandroidea</taxon>
        <taxon>Salamandridae</taxon>
        <taxon>Pleurodelinae</taxon>
        <taxon>Pleurodeles</taxon>
    </lineage>
</organism>
<dbReference type="EMBL" id="JANPWB010000006">
    <property type="protein sequence ID" value="KAJ1176874.1"/>
    <property type="molecule type" value="Genomic_DNA"/>
</dbReference>
<dbReference type="AlphaFoldDB" id="A0AAV7TLQ9"/>
<evidence type="ECO:0000313" key="3">
    <source>
        <dbReference type="Proteomes" id="UP001066276"/>
    </source>
</evidence>